<dbReference type="Proteomes" id="UP000178650">
    <property type="component" value="Unassembled WGS sequence"/>
</dbReference>
<evidence type="ECO:0000313" key="3">
    <source>
        <dbReference type="EMBL" id="OGZ79628.1"/>
    </source>
</evidence>
<evidence type="ECO:0000256" key="1">
    <source>
        <dbReference type="SAM" id="Phobius"/>
    </source>
</evidence>
<dbReference type="PANTHER" id="PTHR22916:SF71">
    <property type="entry name" value="GLYCOSYL TRANSFERASE"/>
    <property type="match status" value="1"/>
</dbReference>
<dbReference type="Gene3D" id="3.90.550.10">
    <property type="entry name" value="Spore Coat Polysaccharide Biosynthesis Protein SpsA, Chain A"/>
    <property type="match status" value="1"/>
</dbReference>
<dbReference type="SUPFAM" id="SSF53448">
    <property type="entry name" value="Nucleotide-diphospho-sugar transferases"/>
    <property type="match status" value="1"/>
</dbReference>
<keyword evidence="1" id="KW-1133">Transmembrane helix</keyword>
<feature type="transmembrane region" description="Helical" evidence="1">
    <location>
        <begin position="248"/>
        <end position="266"/>
    </location>
</feature>
<keyword evidence="1" id="KW-0812">Transmembrane</keyword>
<dbReference type="EMBL" id="MHPJ01000001">
    <property type="protein sequence ID" value="OGZ79628.1"/>
    <property type="molecule type" value="Genomic_DNA"/>
</dbReference>
<dbReference type="InterPro" id="IPR029044">
    <property type="entry name" value="Nucleotide-diphossugar_trans"/>
</dbReference>
<proteinExistence type="predicted"/>
<comment type="caution">
    <text evidence="3">The sequence shown here is derived from an EMBL/GenBank/DDBJ whole genome shotgun (WGS) entry which is preliminary data.</text>
</comment>
<gene>
    <name evidence="3" type="ORF">A2358_01530</name>
</gene>
<evidence type="ECO:0000313" key="4">
    <source>
        <dbReference type="Proteomes" id="UP000178650"/>
    </source>
</evidence>
<evidence type="ECO:0000259" key="2">
    <source>
        <dbReference type="Pfam" id="PF00535"/>
    </source>
</evidence>
<feature type="transmembrane region" description="Helical" evidence="1">
    <location>
        <begin position="272"/>
        <end position="290"/>
    </location>
</feature>
<organism evidence="3 4">
    <name type="scientific">Candidatus Staskawiczbacteria bacterium RIFOXYB1_FULL_37_44</name>
    <dbReference type="NCBI Taxonomy" id="1802223"/>
    <lineage>
        <taxon>Bacteria</taxon>
        <taxon>Candidatus Staskawicziibacteriota</taxon>
    </lineage>
</organism>
<dbReference type="AlphaFoldDB" id="A0A1G2IZV6"/>
<accession>A0A1G2IZV6</accession>
<dbReference type="Pfam" id="PF00535">
    <property type="entry name" value="Glycos_transf_2"/>
    <property type="match status" value="1"/>
</dbReference>
<dbReference type="CDD" id="cd02525">
    <property type="entry name" value="Succinoglycan_BP_ExoA"/>
    <property type="match status" value="1"/>
</dbReference>
<sequence>MEKLVSIIIPCRNEEEFISRCLYSVLNNDYPKDKLEIFVADGESQDKTREIVSRYIIKYPFIKLLNNPRHIAASALNLGIKESMGSIIIRMDAHAIYDKNYISKCVCYLQNYDADNVGGVIYIIPRENTPVGRGIAKAMSSFLGTGGAHYKLGAKSFKEVDTVPFGCFKRSIFDKVGFFNENLKRSQDLEFNLRIKRAGGKIYLFPDIVSDYYSRSGLKDFFIYNFKNGIWAIYPFKFVKTLFKPRHYAPLVFVLGLTFLFMAGLFVRPFLYMFWTVIILYLAIILYAAAKVSLKEKDATYLFSLPVALAVRHFSYGLGSIFGIIKLL</sequence>
<dbReference type="InterPro" id="IPR001173">
    <property type="entry name" value="Glyco_trans_2-like"/>
</dbReference>
<feature type="domain" description="Glycosyltransferase 2-like" evidence="2">
    <location>
        <begin position="6"/>
        <end position="142"/>
    </location>
</feature>
<dbReference type="PANTHER" id="PTHR22916">
    <property type="entry name" value="GLYCOSYLTRANSFERASE"/>
    <property type="match status" value="1"/>
</dbReference>
<reference evidence="3 4" key="1">
    <citation type="journal article" date="2016" name="Nat. Commun.">
        <title>Thousands of microbial genomes shed light on interconnected biogeochemical processes in an aquifer system.</title>
        <authorList>
            <person name="Anantharaman K."/>
            <person name="Brown C.T."/>
            <person name="Hug L.A."/>
            <person name="Sharon I."/>
            <person name="Castelle C.J."/>
            <person name="Probst A.J."/>
            <person name="Thomas B.C."/>
            <person name="Singh A."/>
            <person name="Wilkins M.J."/>
            <person name="Karaoz U."/>
            <person name="Brodie E.L."/>
            <person name="Williams K.H."/>
            <person name="Hubbard S.S."/>
            <person name="Banfield J.F."/>
        </authorList>
    </citation>
    <scope>NUCLEOTIDE SEQUENCE [LARGE SCALE GENOMIC DNA]</scope>
</reference>
<dbReference type="STRING" id="1802223.A2358_01530"/>
<feature type="transmembrane region" description="Helical" evidence="1">
    <location>
        <begin position="302"/>
        <end position="325"/>
    </location>
</feature>
<protein>
    <recommendedName>
        <fullName evidence="2">Glycosyltransferase 2-like domain-containing protein</fullName>
    </recommendedName>
</protein>
<keyword evidence="1" id="KW-0472">Membrane</keyword>
<name>A0A1G2IZV6_9BACT</name>